<keyword evidence="1" id="KW-0732">Signal</keyword>
<reference evidence="2" key="1">
    <citation type="journal article" date="2017" name="Ticks Tick Borne Dis.">
        <title>An insight into the sialome of Hyalomma excavatum.</title>
        <authorList>
            <person name="Ribeiro J.M."/>
            <person name="Slovak M."/>
            <person name="Francischetti I.M."/>
        </authorList>
    </citation>
    <scope>NUCLEOTIDE SEQUENCE</scope>
    <source>
        <strain evidence="2">Samish</strain>
        <tissue evidence="2">Salivary glands</tissue>
    </source>
</reference>
<protein>
    <submittedName>
        <fullName evidence="2">Putative secreted protein</fullName>
    </submittedName>
</protein>
<sequence length="93" mass="10133">SLIALLCSVLPTLPCHALQWFALRCLDTCVLGYPVSWPLSSTLPVPHATLSSTLYHSHSALCYCVTDSVSMAEAYIATQSRNELLLSYSQTSL</sequence>
<name>A0A131XLR8_9ACAR</name>
<evidence type="ECO:0000256" key="1">
    <source>
        <dbReference type="SAM" id="SignalP"/>
    </source>
</evidence>
<dbReference type="AlphaFoldDB" id="A0A131XLR8"/>
<evidence type="ECO:0000313" key="2">
    <source>
        <dbReference type="EMBL" id="JAP67292.1"/>
    </source>
</evidence>
<accession>A0A131XLR8</accession>
<proteinExistence type="evidence at transcript level"/>
<organism evidence="2">
    <name type="scientific">Hyalomma excavatum</name>
    <dbReference type="NCBI Taxonomy" id="257692"/>
    <lineage>
        <taxon>Eukaryota</taxon>
        <taxon>Metazoa</taxon>
        <taxon>Ecdysozoa</taxon>
        <taxon>Arthropoda</taxon>
        <taxon>Chelicerata</taxon>
        <taxon>Arachnida</taxon>
        <taxon>Acari</taxon>
        <taxon>Parasitiformes</taxon>
        <taxon>Ixodida</taxon>
        <taxon>Ixodoidea</taxon>
        <taxon>Ixodidae</taxon>
        <taxon>Hyalomminae</taxon>
        <taxon>Hyalomma</taxon>
    </lineage>
</organism>
<feature type="non-terminal residue" evidence="2">
    <location>
        <position position="1"/>
    </location>
</feature>
<feature type="chain" id="PRO_5007283902" evidence="1">
    <location>
        <begin position="18"/>
        <end position="93"/>
    </location>
</feature>
<dbReference type="EMBL" id="GEFH01001289">
    <property type="protein sequence ID" value="JAP67292.1"/>
    <property type="molecule type" value="mRNA"/>
</dbReference>
<feature type="signal peptide" evidence="1">
    <location>
        <begin position="1"/>
        <end position="17"/>
    </location>
</feature>